<comment type="caution">
    <text evidence="11">The sequence shown here is derived from an EMBL/GenBank/DDBJ whole genome shotgun (WGS) entry which is preliminary data.</text>
</comment>
<evidence type="ECO:0000259" key="10">
    <source>
        <dbReference type="SMART" id="SM00563"/>
    </source>
</evidence>
<dbReference type="Proteomes" id="UP001359559">
    <property type="component" value="Unassembled WGS sequence"/>
</dbReference>
<keyword evidence="9" id="KW-0472">Membrane</keyword>
<dbReference type="Pfam" id="PF16076">
    <property type="entry name" value="Acyltransf_C"/>
    <property type="match status" value="1"/>
</dbReference>
<keyword evidence="9" id="KW-1133">Transmembrane helix</keyword>
<feature type="region of interest" description="Disordered" evidence="8">
    <location>
        <begin position="359"/>
        <end position="386"/>
    </location>
</feature>
<gene>
    <name evidence="11" type="ORF">RJT34_23922</name>
</gene>
<accession>A0AAN9FVH4</accession>
<dbReference type="InterPro" id="IPR002123">
    <property type="entry name" value="Plipid/glycerol_acylTrfase"/>
</dbReference>
<dbReference type="PANTHER" id="PTHR10983">
    <property type="entry name" value="1-ACYLGLYCEROL-3-PHOSPHATE ACYLTRANSFERASE-RELATED"/>
    <property type="match status" value="1"/>
</dbReference>
<feature type="compositionally biased region" description="Low complexity" evidence="8">
    <location>
        <begin position="362"/>
        <end position="371"/>
    </location>
</feature>
<dbReference type="InterPro" id="IPR032098">
    <property type="entry name" value="Acyltransf_C"/>
</dbReference>
<dbReference type="SMART" id="SM00563">
    <property type="entry name" value="PlsC"/>
    <property type="match status" value="1"/>
</dbReference>
<evidence type="ECO:0000256" key="1">
    <source>
        <dbReference type="ARBA" id="ARBA00001141"/>
    </source>
</evidence>
<dbReference type="EC" id="2.3.1.51" evidence="5"/>
<feature type="transmembrane region" description="Helical" evidence="9">
    <location>
        <begin position="6"/>
        <end position="34"/>
    </location>
</feature>
<protein>
    <recommendedName>
        <fullName evidence="5">1-acylglycerol-3-phosphate O-acyltransferase</fullName>
        <ecNumber evidence="5">2.3.1.51</ecNumber>
    </recommendedName>
</protein>
<evidence type="ECO:0000256" key="5">
    <source>
        <dbReference type="ARBA" id="ARBA00013211"/>
    </source>
</evidence>
<comment type="catalytic activity">
    <reaction evidence="1">
        <text>a 1-acyl-sn-glycero-3-phosphate + an acyl-CoA = a 1,2-diacyl-sn-glycero-3-phosphate + CoA</text>
        <dbReference type="Rhea" id="RHEA:19709"/>
        <dbReference type="ChEBI" id="CHEBI:57287"/>
        <dbReference type="ChEBI" id="CHEBI:57970"/>
        <dbReference type="ChEBI" id="CHEBI:58342"/>
        <dbReference type="ChEBI" id="CHEBI:58608"/>
        <dbReference type="EC" id="2.3.1.51"/>
    </reaction>
</comment>
<feature type="domain" description="Phospholipid/glycerol acyltransferase" evidence="10">
    <location>
        <begin position="86"/>
        <end position="208"/>
    </location>
</feature>
<comment type="pathway">
    <text evidence="3">Lipid metabolism.</text>
</comment>
<dbReference type="PANTHER" id="PTHR10983:SF24">
    <property type="entry name" value="1-ACYLGLYCEROL-3-PHOSPHATE O-ACYLTRANSFERASE 3, ISOFORM E-RELATED"/>
    <property type="match status" value="1"/>
</dbReference>
<sequence length="386" mass="43471">MPVAPAAVVVPLGILFFSSGLIVNLIQAICYVIARPVSKNLYRRINRVVAELLWLELVWIIDWWAGVKIQVFTDRETFHSMGKEHALVISNHRSDIDWLVGWVLAQRSGCLGSTLAVMKKSSKFLPVIGWSMWFSEYLFLERSWAKDESTLKSGLQQLRDFPLPFWLALFVEGTRFTQAKLLAAQEYATSAGLPVPRNVLIPRTKGFVSAVSNMRSFVPAIYDVTVAIPKSSPAPTMLRLFKGQPSVVHVHIKRHLMKDLPESDEGVAQWCRDIFVAKDELLEKHIAEDKFSDQELQNTARPIKSLVVVIFWACVVVTGAVKFLQWSSLLSSWKGIAFSAFGLALVTLLMHILIKFSQSERSSPSKVAPAKSKNREHVEARDNKQD</sequence>
<dbReference type="GO" id="GO:0012505">
    <property type="term" value="C:endomembrane system"/>
    <property type="evidence" value="ECO:0007669"/>
    <property type="project" value="TreeGrafter"/>
</dbReference>
<dbReference type="GO" id="GO:0003841">
    <property type="term" value="F:1-acylglycerol-3-phosphate O-acyltransferase activity"/>
    <property type="evidence" value="ECO:0007669"/>
    <property type="project" value="UniProtKB-EC"/>
</dbReference>
<evidence type="ECO:0000256" key="4">
    <source>
        <dbReference type="ARBA" id="ARBA00008655"/>
    </source>
</evidence>
<keyword evidence="9" id="KW-0812">Transmembrane</keyword>
<feature type="transmembrane region" description="Helical" evidence="9">
    <location>
        <begin position="336"/>
        <end position="354"/>
    </location>
</feature>
<evidence type="ECO:0000256" key="3">
    <source>
        <dbReference type="ARBA" id="ARBA00005189"/>
    </source>
</evidence>
<dbReference type="SUPFAM" id="SSF69593">
    <property type="entry name" value="Glycerol-3-phosphate (1)-acyltransferase"/>
    <property type="match status" value="1"/>
</dbReference>
<evidence type="ECO:0000313" key="12">
    <source>
        <dbReference type="Proteomes" id="UP001359559"/>
    </source>
</evidence>
<feature type="compositionally biased region" description="Basic and acidic residues" evidence="8">
    <location>
        <begin position="373"/>
        <end position="386"/>
    </location>
</feature>
<comment type="similarity">
    <text evidence="4">Belongs to the 1-acyl-sn-glycerol-3-phosphate acyltransferase family.</text>
</comment>
<dbReference type="AlphaFoldDB" id="A0AAN9FVH4"/>
<evidence type="ECO:0000256" key="7">
    <source>
        <dbReference type="ARBA" id="ARBA00023315"/>
    </source>
</evidence>
<reference evidence="11 12" key="1">
    <citation type="submission" date="2024-01" db="EMBL/GenBank/DDBJ databases">
        <title>The genomes of 5 underutilized Papilionoideae crops provide insights into root nodulation and disease resistance.</title>
        <authorList>
            <person name="Yuan L."/>
        </authorList>
    </citation>
    <scope>NUCLEOTIDE SEQUENCE [LARGE SCALE GENOMIC DNA]</scope>
    <source>
        <strain evidence="11">LY-2023</strain>
        <tissue evidence="11">Leaf</tissue>
    </source>
</reference>
<keyword evidence="6" id="KW-0808">Transferase</keyword>
<proteinExistence type="inferred from homology"/>
<dbReference type="CDD" id="cd07990">
    <property type="entry name" value="LPLAT_LCLAT1-like"/>
    <property type="match status" value="1"/>
</dbReference>
<comment type="pathway">
    <text evidence="2">Phospholipid metabolism; CDP-diacylglycerol biosynthesis; CDP-diacylglycerol from sn-glycerol 3-phosphate: step 2/3.</text>
</comment>
<keyword evidence="7" id="KW-0012">Acyltransferase</keyword>
<evidence type="ECO:0000313" key="11">
    <source>
        <dbReference type="EMBL" id="KAK7278883.1"/>
    </source>
</evidence>
<evidence type="ECO:0000256" key="9">
    <source>
        <dbReference type="SAM" id="Phobius"/>
    </source>
</evidence>
<organism evidence="11 12">
    <name type="scientific">Clitoria ternatea</name>
    <name type="common">Butterfly pea</name>
    <dbReference type="NCBI Taxonomy" id="43366"/>
    <lineage>
        <taxon>Eukaryota</taxon>
        <taxon>Viridiplantae</taxon>
        <taxon>Streptophyta</taxon>
        <taxon>Embryophyta</taxon>
        <taxon>Tracheophyta</taxon>
        <taxon>Spermatophyta</taxon>
        <taxon>Magnoliopsida</taxon>
        <taxon>eudicotyledons</taxon>
        <taxon>Gunneridae</taxon>
        <taxon>Pentapetalae</taxon>
        <taxon>rosids</taxon>
        <taxon>fabids</taxon>
        <taxon>Fabales</taxon>
        <taxon>Fabaceae</taxon>
        <taxon>Papilionoideae</taxon>
        <taxon>50 kb inversion clade</taxon>
        <taxon>NPAAA clade</taxon>
        <taxon>indigoferoid/millettioid clade</taxon>
        <taxon>Phaseoleae</taxon>
        <taxon>Clitoria</taxon>
    </lineage>
</organism>
<name>A0AAN9FVH4_CLITE</name>
<keyword evidence="12" id="KW-1185">Reference proteome</keyword>
<evidence type="ECO:0000256" key="8">
    <source>
        <dbReference type="SAM" id="MobiDB-lite"/>
    </source>
</evidence>
<dbReference type="EMBL" id="JAYKXN010000006">
    <property type="protein sequence ID" value="KAK7278883.1"/>
    <property type="molecule type" value="Genomic_DNA"/>
</dbReference>
<dbReference type="Pfam" id="PF01553">
    <property type="entry name" value="Acyltransferase"/>
    <property type="match status" value="1"/>
</dbReference>
<feature type="transmembrane region" description="Helical" evidence="9">
    <location>
        <begin position="306"/>
        <end position="324"/>
    </location>
</feature>
<evidence type="ECO:0000256" key="6">
    <source>
        <dbReference type="ARBA" id="ARBA00022679"/>
    </source>
</evidence>
<evidence type="ECO:0000256" key="2">
    <source>
        <dbReference type="ARBA" id="ARBA00004728"/>
    </source>
</evidence>